<proteinExistence type="predicted"/>
<accession>A0A2M4AX12</accession>
<evidence type="ECO:0000256" key="1">
    <source>
        <dbReference type="SAM" id="Coils"/>
    </source>
</evidence>
<feature type="signal peptide" evidence="2">
    <location>
        <begin position="1"/>
        <end position="23"/>
    </location>
</feature>
<dbReference type="InterPro" id="IPR036056">
    <property type="entry name" value="Fibrinogen-like_C"/>
</dbReference>
<keyword evidence="2" id="KW-0732">Signal</keyword>
<feature type="coiled-coil region" evidence="1">
    <location>
        <begin position="44"/>
        <end position="131"/>
    </location>
</feature>
<reference evidence="4" key="1">
    <citation type="submission" date="2018-01" db="EMBL/GenBank/DDBJ databases">
        <title>An insight into the sialome of Amazonian anophelines.</title>
        <authorList>
            <person name="Ribeiro J.M."/>
            <person name="Scarpassa V."/>
            <person name="Calvo E."/>
        </authorList>
    </citation>
    <scope>NUCLEOTIDE SEQUENCE</scope>
    <source>
        <tissue evidence="4">Salivary glands</tissue>
    </source>
</reference>
<dbReference type="AlphaFoldDB" id="A0A2M4AX12"/>
<sequence length="380" mass="44157">MCNSKINLSVWWFILSVIFNVCASAGEHRGDVNCCVHTTMGYGLELLLTKLDILTSNLHRMEKKFQSLEVKQQNMNDNLQTMKDDLRSVEDKCVKSESKLLKIEHDIEEHRSKQELSHKEMIAAIQKLERQVAANLSEVTMDGNQQNVHASLHELDRDIGRVLYNQYYGSTFSSCKNVPSNVSGTYLIRVKNDSDPFKVYCEQEAFGGGWIVFQYRYDGSLDFYRGWDEFRDGFGDLNKEFWLGLEKMHQITSGRKHELMVELKDFSGNYKYARYNAFEIGTESAKYNLKVLGNYTGTAGNAMYFDKGSKFSTKDQNNDADSTTHCALHQEGAWWHWYCTRANLNGRYMNAEHYKSMRWNYFAHNNQGLSYSRMMIRELE</sequence>
<dbReference type="Pfam" id="PF00147">
    <property type="entry name" value="Fibrinogen_C"/>
    <property type="match status" value="1"/>
</dbReference>
<keyword evidence="1" id="KW-0175">Coiled coil</keyword>
<dbReference type="GO" id="GO:0005615">
    <property type="term" value="C:extracellular space"/>
    <property type="evidence" value="ECO:0007669"/>
    <property type="project" value="TreeGrafter"/>
</dbReference>
<dbReference type="Gene3D" id="3.90.215.10">
    <property type="entry name" value="Gamma Fibrinogen, chain A, domain 1"/>
    <property type="match status" value="1"/>
</dbReference>
<dbReference type="InterPro" id="IPR002181">
    <property type="entry name" value="Fibrinogen_a/b/g_C_dom"/>
</dbReference>
<feature type="chain" id="PRO_5014882523" evidence="2">
    <location>
        <begin position="24"/>
        <end position="380"/>
    </location>
</feature>
<dbReference type="NCBIfam" id="NF040941">
    <property type="entry name" value="GGGWT_bact"/>
    <property type="match status" value="1"/>
</dbReference>
<feature type="domain" description="Fibrinogen C-terminal" evidence="3">
    <location>
        <begin position="166"/>
        <end position="380"/>
    </location>
</feature>
<evidence type="ECO:0000256" key="2">
    <source>
        <dbReference type="SAM" id="SignalP"/>
    </source>
</evidence>
<dbReference type="EMBL" id="GGFK01012016">
    <property type="protein sequence ID" value="MBW45337.1"/>
    <property type="molecule type" value="Transcribed_RNA"/>
</dbReference>
<evidence type="ECO:0000259" key="3">
    <source>
        <dbReference type="PROSITE" id="PS51406"/>
    </source>
</evidence>
<dbReference type="CDD" id="cd00087">
    <property type="entry name" value="FReD"/>
    <property type="match status" value="1"/>
</dbReference>
<dbReference type="InterPro" id="IPR014716">
    <property type="entry name" value="Fibrinogen_a/b/g_C_1"/>
</dbReference>
<dbReference type="PANTHER" id="PTHR19143">
    <property type="entry name" value="FIBRINOGEN/TENASCIN/ANGIOPOEITIN"/>
    <property type="match status" value="1"/>
</dbReference>
<dbReference type="InterPro" id="IPR050373">
    <property type="entry name" value="Fibrinogen_C-term_domain"/>
</dbReference>
<name>A0A2M4AX12_9DIPT</name>
<dbReference type="SUPFAM" id="SSF56496">
    <property type="entry name" value="Fibrinogen C-terminal domain-like"/>
    <property type="match status" value="1"/>
</dbReference>
<dbReference type="PANTHER" id="PTHR19143:SF327">
    <property type="entry name" value="FI21813P1-RELATED"/>
    <property type="match status" value="1"/>
</dbReference>
<dbReference type="PROSITE" id="PS51406">
    <property type="entry name" value="FIBRINOGEN_C_2"/>
    <property type="match status" value="1"/>
</dbReference>
<protein>
    <submittedName>
        <fullName evidence="4">Putative ficolin</fullName>
    </submittedName>
</protein>
<evidence type="ECO:0000313" key="4">
    <source>
        <dbReference type="EMBL" id="MBW45337.1"/>
    </source>
</evidence>
<organism evidence="4">
    <name type="scientific">Anopheles triannulatus</name>
    <dbReference type="NCBI Taxonomy" id="58253"/>
    <lineage>
        <taxon>Eukaryota</taxon>
        <taxon>Metazoa</taxon>
        <taxon>Ecdysozoa</taxon>
        <taxon>Arthropoda</taxon>
        <taxon>Hexapoda</taxon>
        <taxon>Insecta</taxon>
        <taxon>Pterygota</taxon>
        <taxon>Neoptera</taxon>
        <taxon>Endopterygota</taxon>
        <taxon>Diptera</taxon>
        <taxon>Nematocera</taxon>
        <taxon>Culicoidea</taxon>
        <taxon>Culicidae</taxon>
        <taxon>Anophelinae</taxon>
        <taxon>Anopheles</taxon>
    </lineage>
</organism>
<dbReference type="SMART" id="SM00186">
    <property type="entry name" value="FBG"/>
    <property type="match status" value="1"/>
</dbReference>